<feature type="site" description="Could be important to modulate the pK values of the two catalytic cysteine residues" evidence="9">
    <location>
        <position position="186"/>
    </location>
</feature>
<evidence type="ECO:0000256" key="4">
    <source>
        <dbReference type="ARBA" id="ARBA00022490"/>
    </source>
</evidence>
<evidence type="ECO:0000256" key="9">
    <source>
        <dbReference type="HAMAP-Rule" id="MF_00197"/>
    </source>
</evidence>
<feature type="binding site" evidence="9">
    <location>
        <begin position="235"/>
        <end position="236"/>
    </location>
    <ligand>
        <name>substrate</name>
    </ligand>
</feature>
<evidence type="ECO:0000256" key="5">
    <source>
        <dbReference type="ARBA" id="ARBA00022605"/>
    </source>
</evidence>
<dbReference type="EMBL" id="CP002344">
    <property type="protein sequence ID" value="ADU51023.1"/>
    <property type="molecule type" value="Genomic_DNA"/>
</dbReference>
<keyword evidence="6 9" id="KW-0457">Lysine biosynthesis</keyword>
<evidence type="ECO:0000256" key="6">
    <source>
        <dbReference type="ARBA" id="ARBA00023154"/>
    </source>
</evidence>
<reference evidence="11 12" key="1">
    <citation type="journal article" date="2010" name="Stand. Genomic Sci.">
        <title>Complete genome sequence of Thermaerobacter marianensis type strain (7p75a).</title>
        <authorList>
            <person name="Han C."/>
            <person name="Gu W."/>
            <person name="Zhang X."/>
            <person name="Lapidus A."/>
            <person name="Nolan M."/>
            <person name="Copeland A."/>
            <person name="Lucas S."/>
            <person name="Del Rio T.G."/>
            <person name="Tice H."/>
            <person name="Cheng J.F."/>
            <person name="Tapia R."/>
            <person name="Goodwin L."/>
            <person name="Pitluck S."/>
            <person name="Pagani I."/>
            <person name="Ivanova N."/>
            <person name="Mavromatis K."/>
            <person name="Mikhailova N."/>
            <person name="Pati A."/>
            <person name="Chen A."/>
            <person name="Palaniappan K."/>
            <person name="Land M."/>
            <person name="Hauser L."/>
            <person name="Chang Y.J."/>
            <person name="Jeffries C.D."/>
            <person name="Schneider S."/>
            <person name="Rohde M."/>
            <person name="Goker M."/>
            <person name="Pukall R."/>
            <person name="Woyke T."/>
            <person name="Bristow J."/>
            <person name="Eisen J.A."/>
            <person name="Markowitz V."/>
            <person name="Hugenholtz P."/>
            <person name="Kyrpides N.C."/>
            <person name="Klenk H.P."/>
            <person name="Detter J.C."/>
        </authorList>
    </citation>
    <scope>NUCLEOTIDE SEQUENCE [LARGE SCALE GENOMIC DNA]</scope>
    <source>
        <strain evidence="12">ATCC 700841 / DSM 12885 / JCM 10246 / 7p75a</strain>
    </source>
</reference>
<comment type="function">
    <text evidence="9">Catalyzes the stereoinversion of LL-2,6-diaminopimelate (L,L-DAP) to meso-diaminopimelate (meso-DAP), a precursor of L-lysine and an essential component of the bacterial peptidoglycan.</text>
</comment>
<keyword evidence="4 9" id="KW-0963">Cytoplasm</keyword>
<dbReference type="PANTHER" id="PTHR31689">
    <property type="entry name" value="DIAMINOPIMELATE EPIMERASE, CHLOROPLASTIC"/>
    <property type="match status" value="1"/>
</dbReference>
<dbReference type="RefSeq" id="WP_013495328.1">
    <property type="nucleotide sequence ID" value="NC_014831.1"/>
</dbReference>
<evidence type="ECO:0000256" key="3">
    <source>
        <dbReference type="ARBA" id="ARBA00013080"/>
    </source>
</evidence>
<dbReference type="Pfam" id="PF01678">
    <property type="entry name" value="DAP_epimerase"/>
    <property type="match status" value="2"/>
</dbReference>
<dbReference type="HOGENOM" id="CLU_053306_3_0_9"/>
<feature type="binding site" evidence="9">
    <location>
        <position position="184"/>
    </location>
    <ligand>
        <name>substrate</name>
    </ligand>
</feature>
<gene>
    <name evidence="9" type="primary">dapF</name>
    <name evidence="11" type="ordered locus">Tmar_0909</name>
</gene>
<dbReference type="InterPro" id="IPR018510">
    <property type="entry name" value="DAP_epimerase_AS"/>
</dbReference>
<protein>
    <recommendedName>
        <fullName evidence="3 9">Diaminopimelate epimerase</fullName>
        <shortName evidence="9">DAP epimerase</shortName>
        <ecNumber evidence="3 9">5.1.1.7</ecNumber>
    </recommendedName>
    <alternativeName>
        <fullName evidence="9">PLP-independent amino acid racemase</fullName>
    </alternativeName>
</protein>
<comment type="catalytic activity">
    <reaction evidence="8 9">
        <text>(2S,6S)-2,6-diaminopimelate = meso-2,6-diaminopimelate</text>
        <dbReference type="Rhea" id="RHEA:15393"/>
        <dbReference type="ChEBI" id="CHEBI:57609"/>
        <dbReference type="ChEBI" id="CHEBI:57791"/>
        <dbReference type="EC" id="5.1.1.7"/>
    </reaction>
</comment>
<evidence type="ECO:0000256" key="7">
    <source>
        <dbReference type="ARBA" id="ARBA00023235"/>
    </source>
</evidence>
<dbReference type="GO" id="GO:0008837">
    <property type="term" value="F:diaminopimelate epimerase activity"/>
    <property type="evidence" value="ECO:0007669"/>
    <property type="project" value="UniProtKB-UniRule"/>
</dbReference>
<dbReference type="GO" id="GO:0009089">
    <property type="term" value="P:lysine biosynthetic process via diaminopimelate"/>
    <property type="evidence" value="ECO:0007669"/>
    <property type="project" value="UniProtKB-UniRule"/>
</dbReference>
<dbReference type="NCBIfam" id="TIGR00652">
    <property type="entry name" value="DapF"/>
    <property type="match status" value="1"/>
</dbReference>
<dbReference type="GO" id="GO:0005829">
    <property type="term" value="C:cytosol"/>
    <property type="evidence" value="ECO:0007669"/>
    <property type="project" value="TreeGrafter"/>
</dbReference>
<evidence type="ECO:0000256" key="8">
    <source>
        <dbReference type="ARBA" id="ARBA00051712"/>
    </source>
</evidence>
<dbReference type="InterPro" id="IPR001653">
    <property type="entry name" value="DAP_epimerase_DapF"/>
</dbReference>
<keyword evidence="5 9" id="KW-0028">Amino-acid biosynthesis</keyword>
<feature type="site" description="Could be important to modulate the pK values of the two catalytic cysteine residues" evidence="9">
    <location>
        <position position="235"/>
    </location>
</feature>
<comment type="pathway">
    <text evidence="1 9">Amino-acid biosynthesis; L-lysine biosynthesis via DAP pathway; DL-2,6-diaminopimelate from LL-2,6-diaminopimelate: step 1/1.</text>
</comment>
<dbReference type="eggNOG" id="COG0253">
    <property type="taxonomic scope" value="Bacteria"/>
</dbReference>
<accession>E6SJ95</accession>
<keyword evidence="7 9" id="KW-0413">Isomerase</keyword>
<evidence type="ECO:0000256" key="1">
    <source>
        <dbReference type="ARBA" id="ARBA00005196"/>
    </source>
</evidence>
<comment type="subunit">
    <text evidence="9">Homodimer.</text>
</comment>
<dbReference type="AlphaFoldDB" id="E6SJ95"/>
<dbReference type="PROSITE" id="PS01326">
    <property type="entry name" value="DAP_EPIMERASE"/>
    <property type="match status" value="1"/>
</dbReference>
<proteinExistence type="inferred from homology"/>
<organism evidence="11 12">
    <name type="scientific">Thermaerobacter marianensis (strain ATCC 700841 / DSM 12885 / JCM 10246 / 7p75a)</name>
    <dbReference type="NCBI Taxonomy" id="644966"/>
    <lineage>
        <taxon>Bacteria</taxon>
        <taxon>Bacillati</taxon>
        <taxon>Bacillota</taxon>
        <taxon>Clostridia</taxon>
        <taxon>Eubacteriales</taxon>
        <taxon>Clostridiales Family XVII. Incertae Sedis</taxon>
        <taxon>Thermaerobacter</taxon>
    </lineage>
</organism>
<reference evidence="12" key="2">
    <citation type="journal article" date="2010" name="Stand. Genomic Sci.">
        <title>Complete genome sequence of Thermaerobacter marianensis type strain (7p75aT).</title>
        <authorList>
            <person name="Han C."/>
            <person name="Gu W."/>
            <person name="Zhang X."/>
            <person name="Lapidus A."/>
            <person name="Nolan M."/>
            <person name="Copeland A."/>
            <person name="Lucas S."/>
            <person name="Glavina Del Rio T."/>
            <person name="Tice H."/>
            <person name="Cheng J."/>
            <person name="Tapia R."/>
            <person name="Goodwin L."/>
            <person name="Pitluck S."/>
            <person name="Pagani I."/>
            <person name="Ivanova N."/>
            <person name="Mavromatis K."/>
            <person name="Mikhailova N."/>
            <person name="Pati A."/>
            <person name="Chen A."/>
            <person name="Palaniappan K."/>
            <person name="Land M."/>
            <person name="Hauser L."/>
            <person name="Chang Y."/>
            <person name="Jeffries C."/>
            <person name="Schneider S."/>
            <person name="Rohde M."/>
            <person name="Goker M."/>
            <person name="Pukall R."/>
            <person name="Woyke T."/>
            <person name="Bristow J."/>
            <person name="Eisen J."/>
            <person name="Markowitz V."/>
            <person name="Hugenholtz P."/>
            <person name="Kyrpides N."/>
            <person name="Klenk H."/>
            <person name="Detter J."/>
        </authorList>
    </citation>
    <scope>NUCLEOTIDE SEQUENCE [LARGE SCALE GENOMIC DNA]</scope>
    <source>
        <strain evidence="12">ATCC 700841 / DSM 12885 / JCM 10246 / 7p75a</strain>
    </source>
</reference>
<dbReference type="FunFam" id="3.10.310.10:FF:000004">
    <property type="entry name" value="Diaminopimelate epimerase"/>
    <property type="match status" value="1"/>
</dbReference>
<dbReference type="HAMAP" id="MF_00197">
    <property type="entry name" value="DAP_epimerase"/>
    <property type="match status" value="1"/>
</dbReference>
<name>E6SJ95_THEM7</name>
<keyword evidence="12" id="KW-1185">Reference proteome</keyword>
<feature type="active site" description="Proton donor" evidence="9">
    <location>
        <position position="90"/>
    </location>
</feature>
<dbReference type="UniPathway" id="UPA00034">
    <property type="reaction ID" value="UER00025"/>
</dbReference>
<comment type="caution">
    <text evidence="9">Lacks conserved residue(s) required for the propagation of feature annotation.</text>
</comment>
<evidence type="ECO:0000256" key="2">
    <source>
        <dbReference type="ARBA" id="ARBA00010219"/>
    </source>
</evidence>
<dbReference type="Proteomes" id="UP000008915">
    <property type="component" value="Chromosome"/>
</dbReference>
<dbReference type="Gene3D" id="3.10.310.10">
    <property type="entry name" value="Diaminopimelate Epimerase, Chain A, domain 1"/>
    <property type="match status" value="2"/>
</dbReference>
<dbReference type="EC" id="5.1.1.7" evidence="3 9"/>
<evidence type="ECO:0000313" key="12">
    <source>
        <dbReference type="Proteomes" id="UP000008915"/>
    </source>
</evidence>
<dbReference type="SUPFAM" id="SSF54506">
    <property type="entry name" value="Diaminopimelate epimerase-like"/>
    <property type="match status" value="1"/>
</dbReference>
<dbReference type="KEGG" id="tmr:Tmar_0909"/>
<evidence type="ECO:0000313" key="11">
    <source>
        <dbReference type="EMBL" id="ADU51023.1"/>
    </source>
</evidence>
<comment type="subcellular location">
    <subcellularLocation>
        <location evidence="9">Cytoplasm</location>
    </subcellularLocation>
</comment>
<sequence length="301" mass="32123">MTAGRPPGRAAGRPLRLTKMHGLGNNYLFLDGLSGPVPPDQELPALARAVSDRNFGIGSDGLILVLPPREAGAQFRMRIFNADGSEGEMCGNGIRCLARLVYDRGYTRAEEFTVETGAGPIRPRLHLENGEVVAVTVDMGVPRLERGAIPMAGPAGERAVEVPLEVEAAGERRTFTVTALSMGNPHCVVFVDDVAAVDLARLGPAFEHHPAFPQRVNTHFTQVLSPQRVRVRVWERGSGPTLACGTGACAVAVAGAVTGRTGRRVTVELPGGALDIRWDEDGHVYMTGPAAYIADVTYDPR</sequence>
<feature type="active site" description="Proton acceptor" evidence="9">
    <location>
        <position position="244"/>
    </location>
</feature>
<feature type="binding site" evidence="9">
    <location>
        <begin position="91"/>
        <end position="92"/>
    </location>
    <ligand>
        <name>substrate</name>
    </ligand>
</feature>
<feature type="binding site" evidence="9">
    <location>
        <position position="217"/>
    </location>
    <ligand>
        <name>substrate</name>
    </ligand>
</feature>
<comment type="similarity">
    <text evidence="2 9">Belongs to the diaminopimelate epimerase family.</text>
</comment>
<feature type="active site" evidence="10">
    <location>
        <position position="90"/>
    </location>
</feature>
<feature type="binding site" evidence="9">
    <location>
        <begin position="245"/>
        <end position="246"/>
    </location>
    <ligand>
        <name>substrate</name>
    </ligand>
</feature>
<feature type="binding site" evidence="9">
    <location>
        <position position="25"/>
    </location>
    <ligand>
        <name>substrate</name>
    </ligand>
</feature>
<feature type="binding site" evidence="9">
    <location>
        <position position="81"/>
    </location>
    <ligand>
        <name>substrate</name>
    </ligand>
</feature>
<dbReference type="STRING" id="644966.Tmar_0909"/>
<dbReference type="PANTHER" id="PTHR31689:SF0">
    <property type="entry name" value="DIAMINOPIMELATE EPIMERASE"/>
    <property type="match status" value="1"/>
</dbReference>
<evidence type="ECO:0000256" key="10">
    <source>
        <dbReference type="PROSITE-ProRule" id="PRU10125"/>
    </source>
</evidence>